<reference evidence="8 9" key="1">
    <citation type="submission" date="2020-08" db="EMBL/GenBank/DDBJ databases">
        <title>Genomic Encyclopedia of Type Strains, Phase IV (KMG-IV): sequencing the most valuable type-strain genomes for metagenomic binning, comparative biology and taxonomic classification.</title>
        <authorList>
            <person name="Goeker M."/>
        </authorList>
    </citation>
    <scope>NUCLEOTIDE SEQUENCE [LARGE SCALE GENOMIC DNA]</scope>
    <source>
        <strain evidence="8 9">DSM 25966</strain>
    </source>
</reference>
<feature type="transmembrane region" description="Helical" evidence="6">
    <location>
        <begin position="37"/>
        <end position="60"/>
    </location>
</feature>
<dbReference type="Pfam" id="PF04138">
    <property type="entry name" value="GtrA_DPMS_TM"/>
    <property type="match status" value="1"/>
</dbReference>
<feature type="transmembrane region" description="Helical" evidence="6">
    <location>
        <begin position="72"/>
        <end position="94"/>
    </location>
</feature>
<dbReference type="PANTHER" id="PTHR38459:SF1">
    <property type="entry name" value="PROPHAGE BACTOPRENOL-LINKED GLUCOSE TRANSLOCASE HOMOLOG"/>
    <property type="match status" value="1"/>
</dbReference>
<comment type="similarity">
    <text evidence="2">Belongs to the GtrA family.</text>
</comment>
<evidence type="ECO:0000256" key="1">
    <source>
        <dbReference type="ARBA" id="ARBA00004141"/>
    </source>
</evidence>
<gene>
    <name evidence="8" type="ORF">GGR25_003804</name>
</gene>
<organism evidence="8 9">
    <name type="scientific">Kaistia hirudinis</name>
    <dbReference type="NCBI Taxonomy" id="1293440"/>
    <lineage>
        <taxon>Bacteria</taxon>
        <taxon>Pseudomonadati</taxon>
        <taxon>Pseudomonadota</taxon>
        <taxon>Alphaproteobacteria</taxon>
        <taxon>Hyphomicrobiales</taxon>
        <taxon>Kaistiaceae</taxon>
        <taxon>Kaistia</taxon>
    </lineage>
</organism>
<accession>A0A840AQV7</accession>
<comment type="caution">
    <text evidence="8">The sequence shown here is derived from an EMBL/GenBank/DDBJ whole genome shotgun (WGS) entry which is preliminary data.</text>
</comment>
<name>A0A840AQV7_9HYPH</name>
<dbReference type="EMBL" id="JACIDS010000005">
    <property type="protein sequence ID" value="MBB3932740.1"/>
    <property type="molecule type" value="Genomic_DNA"/>
</dbReference>
<dbReference type="GO" id="GO:0000271">
    <property type="term" value="P:polysaccharide biosynthetic process"/>
    <property type="evidence" value="ECO:0007669"/>
    <property type="project" value="InterPro"/>
</dbReference>
<keyword evidence="3 6" id="KW-0812">Transmembrane</keyword>
<evidence type="ECO:0000256" key="6">
    <source>
        <dbReference type="SAM" id="Phobius"/>
    </source>
</evidence>
<evidence type="ECO:0000256" key="3">
    <source>
        <dbReference type="ARBA" id="ARBA00022692"/>
    </source>
</evidence>
<evidence type="ECO:0000259" key="7">
    <source>
        <dbReference type="Pfam" id="PF04138"/>
    </source>
</evidence>
<keyword evidence="5 6" id="KW-0472">Membrane</keyword>
<protein>
    <submittedName>
        <fullName evidence="8">Putative flippase GtrA</fullName>
    </submittedName>
</protein>
<dbReference type="InterPro" id="IPR007267">
    <property type="entry name" value="GtrA_DPMS_TM"/>
</dbReference>
<keyword evidence="4 6" id="KW-1133">Transmembrane helix</keyword>
<sequence>MPRGTSRRQFAAFVVVGIVSAVLSLAVRYAANLVIAFEASVVVAHIVGMLFSFGVNRLAVFPSSDRPVWDELGRFTLVNVVSLLLATGVSSWLYRVGLPAIRFAYAPALTAHFLGLAACTLPSFLGHKLFSFRATADTRGTEPRTESGSS</sequence>
<proteinExistence type="inferred from homology"/>
<dbReference type="AlphaFoldDB" id="A0A840AQV7"/>
<feature type="domain" description="GtrA/DPMS transmembrane" evidence="7">
    <location>
        <begin position="13"/>
        <end position="132"/>
    </location>
</feature>
<dbReference type="PANTHER" id="PTHR38459">
    <property type="entry name" value="PROPHAGE BACTOPRENOL-LINKED GLUCOSE TRANSLOCASE HOMOLOG"/>
    <property type="match status" value="1"/>
</dbReference>
<feature type="transmembrane region" description="Helical" evidence="6">
    <location>
        <begin position="100"/>
        <end position="125"/>
    </location>
</feature>
<dbReference type="RefSeq" id="WP_183400412.1">
    <property type="nucleotide sequence ID" value="NZ_JACIDS010000005.1"/>
</dbReference>
<evidence type="ECO:0000256" key="4">
    <source>
        <dbReference type="ARBA" id="ARBA00022989"/>
    </source>
</evidence>
<dbReference type="Proteomes" id="UP000553963">
    <property type="component" value="Unassembled WGS sequence"/>
</dbReference>
<keyword evidence="9" id="KW-1185">Reference proteome</keyword>
<evidence type="ECO:0000313" key="9">
    <source>
        <dbReference type="Proteomes" id="UP000553963"/>
    </source>
</evidence>
<dbReference type="GO" id="GO:0005886">
    <property type="term" value="C:plasma membrane"/>
    <property type="evidence" value="ECO:0007669"/>
    <property type="project" value="TreeGrafter"/>
</dbReference>
<dbReference type="InterPro" id="IPR051401">
    <property type="entry name" value="GtrA_CellWall_Glycosyl"/>
</dbReference>
<comment type="subcellular location">
    <subcellularLocation>
        <location evidence="1">Membrane</location>
        <topology evidence="1">Multi-pass membrane protein</topology>
    </subcellularLocation>
</comment>
<feature type="transmembrane region" description="Helical" evidence="6">
    <location>
        <begin position="12"/>
        <end position="31"/>
    </location>
</feature>
<evidence type="ECO:0000256" key="2">
    <source>
        <dbReference type="ARBA" id="ARBA00009399"/>
    </source>
</evidence>
<evidence type="ECO:0000313" key="8">
    <source>
        <dbReference type="EMBL" id="MBB3932740.1"/>
    </source>
</evidence>
<evidence type="ECO:0000256" key="5">
    <source>
        <dbReference type="ARBA" id="ARBA00023136"/>
    </source>
</evidence>